<proteinExistence type="inferred from homology"/>
<evidence type="ECO:0000313" key="3">
    <source>
        <dbReference type="Proteomes" id="UP000287746"/>
    </source>
</evidence>
<dbReference type="InterPro" id="IPR026893">
    <property type="entry name" value="Tyr/Ser_Pase_IphP-type"/>
</dbReference>
<evidence type="ECO:0000256" key="1">
    <source>
        <dbReference type="ARBA" id="ARBA00009580"/>
    </source>
</evidence>
<dbReference type="PANTHER" id="PTHR31126:SF1">
    <property type="entry name" value="TYROSINE SPECIFIC PROTEIN PHOSPHATASES DOMAIN-CONTAINING PROTEIN"/>
    <property type="match status" value="1"/>
</dbReference>
<accession>A0A430G7S8</accession>
<evidence type="ECO:0000313" key="2">
    <source>
        <dbReference type="EMBL" id="RSY89508.1"/>
    </source>
</evidence>
<dbReference type="InterPro" id="IPR029021">
    <property type="entry name" value="Prot-tyrosine_phosphatase-like"/>
</dbReference>
<dbReference type="EMBL" id="QQYZ01000002">
    <property type="protein sequence ID" value="RSY89508.1"/>
    <property type="molecule type" value="Genomic_DNA"/>
</dbReference>
<dbReference type="Proteomes" id="UP000287746">
    <property type="component" value="Unassembled WGS sequence"/>
</dbReference>
<protein>
    <submittedName>
        <fullName evidence="2">Protein-tyrosine-phosphatase</fullName>
    </submittedName>
</protein>
<dbReference type="Gene3D" id="3.90.190.10">
    <property type="entry name" value="Protein tyrosine phosphatase superfamily"/>
    <property type="match status" value="1"/>
</dbReference>
<gene>
    <name evidence="2" type="ORF">DAH66_02285</name>
</gene>
<organism evidence="2 3">
    <name type="scientific">Sphingomonas koreensis</name>
    <dbReference type="NCBI Taxonomy" id="93064"/>
    <lineage>
        <taxon>Bacteria</taxon>
        <taxon>Pseudomonadati</taxon>
        <taxon>Pseudomonadota</taxon>
        <taxon>Alphaproteobacteria</taxon>
        <taxon>Sphingomonadales</taxon>
        <taxon>Sphingomonadaceae</taxon>
        <taxon>Sphingomonas</taxon>
    </lineage>
</organism>
<name>A0A430G7S8_9SPHN</name>
<comment type="caution">
    <text evidence="2">The sequence shown here is derived from an EMBL/GenBank/DDBJ whole genome shotgun (WGS) entry which is preliminary data.</text>
</comment>
<dbReference type="GO" id="GO:0004721">
    <property type="term" value="F:phosphoprotein phosphatase activity"/>
    <property type="evidence" value="ECO:0007669"/>
    <property type="project" value="InterPro"/>
</dbReference>
<dbReference type="AlphaFoldDB" id="A0A430G7S8"/>
<dbReference type="PANTHER" id="PTHR31126">
    <property type="entry name" value="TYROSINE-PROTEIN PHOSPHATASE"/>
    <property type="match status" value="1"/>
</dbReference>
<sequence>MLCTSTLAATATAGQGGGMECKTNRVRLRTGEVVDRHVHLERASNVRDMGGYATRFGRTVRRGRLYRAGELAKITDADIATLEALDLRLIYDLRTSIERERRPARSWGSQIRRLARDYRHSGADLPALAAAATPTAADMRDGMLALYRALPFDQAEAFKSIFQAAAAGELPLLFNCAGGKDRTGALAALMLDVLGVARPDIMADYLLSNVYLDAGRRRFHNHIGRQDVDPAVWEPMLIVDAAYLDAMFAAIDEVHGDIVGYFGWLGLGDAEINAIRTHLLEPE</sequence>
<comment type="similarity">
    <text evidence="1">Belongs to the protein-tyrosine phosphatase family.</text>
</comment>
<reference evidence="3" key="1">
    <citation type="submission" date="2018-07" db="EMBL/GenBank/DDBJ databases">
        <title>Genomic and Epidemiologic Investigation of an Indolent Hospital Outbreak.</title>
        <authorList>
            <person name="Johnson R.C."/>
            <person name="Deming C."/>
            <person name="Conlan S."/>
            <person name="Zellmer C.J."/>
            <person name="Michelin A.V."/>
            <person name="Lee-Lin S.-Q."/>
            <person name="Thomas P.J."/>
            <person name="Park M."/>
            <person name="Weingarten R.A."/>
            <person name="Less J."/>
            <person name="Dekker J.P."/>
            <person name="Frank K.M."/>
            <person name="Musser K.A."/>
            <person name="Mcquiston J.R."/>
            <person name="Henderson D.K."/>
            <person name="Lau A.F."/>
            <person name="Palmore T.N."/>
            <person name="Segre J.A."/>
        </authorList>
    </citation>
    <scope>NUCLEOTIDE SEQUENCE [LARGE SCALE GENOMIC DNA]</scope>
    <source>
        <strain evidence="3">SK-CDC1_0717</strain>
    </source>
</reference>
<dbReference type="SUPFAM" id="SSF52799">
    <property type="entry name" value="(Phosphotyrosine protein) phosphatases II"/>
    <property type="match status" value="1"/>
</dbReference>
<dbReference type="Pfam" id="PF13350">
    <property type="entry name" value="Y_phosphatase3"/>
    <property type="match status" value="1"/>
</dbReference>